<sequence>MSIQVHLTAGQASNSATYPRETTSITLSCGAGRQILGWVAAASCARFAHLRMLDARQVQPQSIMTMDGHILDPSVLVCAFLKESNEVQVQYGPGPLAFNSRWQGRPEDVPFSWSTKGEVLPLHDSWLKEMDMSKCSLASLQRPGVQPASFQADLNAAREVLVANAGHLQTLFLVTNFQGTDVPLDLIGHMTQSQFRNLLTAAKVMGPQLPAEAAEDAFLQAAQAFKGFTSASTQAPTLSLRAFFIALLRQMLDVCLIPNTHPAMAEKVAIYELGHTPACTELQQKARKLTEKTLEVCQYRRSAPGHVTLELPQLTQYLTAWKLLGNEFLLSDLAWMVVFGKHGYLSAGGKQRPSEIAAHKLQPWPICLDANEFEFLLSAIATLLKDVAEAERCTR</sequence>
<organism evidence="1 2">
    <name type="scientific">Apatococcus fuscideae</name>
    <dbReference type="NCBI Taxonomy" id="2026836"/>
    <lineage>
        <taxon>Eukaryota</taxon>
        <taxon>Viridiplantae</taxon>
        <taxon>Chlorophyta</taxon>
        <taxon>core chlorophytes</taxon>
        <taxon>Trebouxiophyceae</taxon>
        <taxon>Chlorellales</taxon>
        <taxon>Chlorellaceae</taxon>
        <taxon>Apatococcus</taxon>
    </lineage>
</organism>
<gene>
    <name evidence="1" type="ORF">WJX84_002271</name>
</gene>
<reference evidence="1 2" key="1">
    <citation type="journal article" date="2024" name="Nat. Commun.">
        <title>Phylogenomics reveals the evolutionary origins of lichenization in chlorophyte algae.</title>
        <authorList>
            <person name="Puginier C."/>
            <person name="Libourel C."/>
            <person name="Otte J."/>
            <person name="Skaloud P."/>
            <person name="Haon M."/>
            <person name="Grisel S."/>
            <person name="Petersen M."/>
            <person name="Berrin J.G."/>
            <person name="Delaux P.M."/>
            <person name="Dal Grande F."/>
            <person name="Keller J."/>
        </authorList>
    </citation>
    <scope>NUCLEOTIDE SEQUENCE [LARGE SCALE GENOMIC DNA]</scope>
    <source>
        <strain evidence="1 2">SAG 2523</strain>
    </source>
</reference>
<comment type="caution">
    <text evidence="1">The sequence shown here is derived from an EMBL/GenBank/DDBJ whole genome shotgun (WGS) entry which is preliminary data.</text>
</comment>
<name>A0AAW1T1T8_9CHLO</name>
<evidence type="ECO:0000313" key="1">
    <source>
        <dbReference type="EMBL" id="KAK9863470.1"/>
    </source>
</evidence>
<dbReference type="EMBL" id="JALJOV010000467">
    <property type="protein sequence ID" value="KAK9863470.1"/>
    <property type="molecule type" value="Genomic_DNA"/>
</dbReference>
<accession>A0AAW1T1T8</accession>
<keyword evidence="2" id="KW-1185">Reference proteome</keyword>
<dbReference type="AlphaFoldDB" id="A0AAW1T1T8"/>
<proteinExistence type="predicted"/>
<evidence type="ECO:0000313" key="2">
    <source>
        <dbReference type="Proteomes" id="UP001485043"/>
    </source>
</evidence>
<dbReference type="Proteomes" id="UP001485043">
    <property type="component" value="Unassembled WGS sequence"/>
</dbReference>
<protein>
    <submittedName>
        <fullName evidence="1">Uncharacterized protein</fullName>
    </submittedName>
</protein>